<dbReference type="GeneID" id="80536993"/>
<dbReference type="InterPro" id="IPR027417">
    <property type="entry name" value="P-loop_NTPase"/>
</dbReference>
<evidence type="ECO:0000256" key="6">
    <source>
        <dbReference type="ARBA" id="ARBA00022840"/>
    </source>
</evidence>
<keyword evidence="3" id="KW-0808">Transferase</keyword>
<accession>A0ABX6WLS2</accession>
<evidence type="ECO:0000256" key="4">
    <source>
        <dbReference type="ARBA" id="ARBA00022741"/>
    </source>
</evidence>
<dbReference type="HAMAP" id="MF_04029">
    <property type="entry name" value="HSV_KITH"/>
    <property type="match status" value="1"/>
</dbReference>
<keyword evidence="6" id="KW-0067">ATP-binding</keyword>
<keyword evidence="5 7" id="KW-0418">Kinase</keyword>
<name>A0ABX6WLS2_9ALPH</name>
<dbReference type="Proteomes" id="UP000828537">
    <property type="component" value="Segment"/>
</dbReference>
<dbReference type="EMBL" id="MT862163">
    <property type="protein sequence ID" value="QPO25156.1"/>
    <property type="molecule type" value="Genomic_DNA"/>
</dbReference>
<evidence type="ECO:0000256" key="5">
    <source>
        <dbReference type="ARBA" id="ARBA00022777"/>
    </source>
</evidence>
<gene>
    <name evidence="7" type="primary">UL23</name>
</gene>
<dbReference type="GO" id="GO:0016301">
    <property type="term" value="F:kinase activity"/>
    <property type="evidence" value="ECO:0007669"/>
    <property type="project" value="UniProtKB-KW"/>
</dbReference>
<keyword evidence="2" id="KW-0237">DNA synthesis</keyword>
<dbReference type="SUPFAM" id="SSF52540">
    <property type="entry name" value="P-loop containing nucleoside triphosphate hydrolases"/>
    <property type="match status" value="1"/>
</dbReference>
<reference evidence="7 8" key="1">
    <citation type="journal article" date="2020" name="Arch.">
        <title>Full genome sequence of bovine alphaherpesvirus 2 (BoHV-2).</title>
        <authorList>
            <person name="Pfaff F."/>
            <person name="Neubauer-Juric A."/>
            <person name="Krebs S."/>
            <person name="Hauser A."/>
            <person name="Singer S."/>
            <person name="Blum H."/>
            <person name="Hoffmann B."/>
        </authorList>
    </citation>
    <scope>NUCLEOTIDE SEQUENCE [LARGE SCALE GENOMIC DNA]</scope>
    <source>
        <strain evidence="7 8">C1Z FZR</strain>
    </source>
</reference>
<evidence type="ECO:0000256" key="3">
    <source>
        <dbReference type="ARBA" id="ARBA00022679"/>
    </source>
</evidence>
<protein>
    <submittedName>
        <fullName evidence="7">Thymidine kinase</fullName>
    </submittedName>
</protein>
<organism evidence="7 8">
    <name type="scientific">Bovine alphaherpesvirus 2</name>
    <dbReference type="NCBI Taxonomy" id="10295"/>
    <lineage>
        <taxon>Viruses</taxon>
        <taxon>Duplodnaviria</taxon>
        <taxon>Heunggongvirae</taxon>
        <taxon>Peploviricota</taxon>
        <taxon>Herviviricetes</taxon>
        <taxon>Herpesvirales</taxon>
        <taxon>Orthoherpesviridae</taxon>
        <taxon>Alphaherpesvirinae</taxon>
        <taxon>Simplexvirus</taxon>
        <taxon>Simplexvirus bovinealpha2</taxon>
    </lineage>
</organism>
<evidence type="ECO:0000256" key="2">
    <source>
        <dbReference type="ARBA" id="ARBA00022634"/>
    </source>
</evidence>
<dbReference type="Pfam" id="PF00693">
    <property type="entry name" value="Herpes_TK"/>
    <property type="match status" value="1"/>
</dbReference>
<dbReference type="Gene3D" id="3.40.50.300">
    <property type="entry name" value="P-loop containing nucleotide triphosphate hydrolases"/>
    <property type="match status" value="1"/>
</dbReference>
<evidence type="ECO:0000313" key="7">
    <source>
        <dbReference type="EMBL" id="QPO25156.1"/>
    </source>
</evidence>
<keyword evidence="1" id="KW-0244">Early protein</keyword>
<dbReference type="RefSeq" id="YP_010798741.1">
    <property type="nucleotide sequence ID" value="NC_076512.1"/>
</dbReference>
<evidence type="ECO:0000256" key="1">
    <source>
        <dbReference type="ARBA" id="ARBA00022518"/>
    </source>
</evidence>
<evidence type="ECO:0000313" key="8">
    <source>
        <dbReference type="Proteomes" id="UP000828537"/>
    </source>
</evidence>
<dbReference type="InterPro" id="IPR001889">
    <property type="entry name" value="Herpes_TK"/>
</dbReference>
<sequence length="328" mass="35237">MSRLLRVYVDGPHGLGKTTAASALASERGDAIYLPEPMSYWSGAGEDDLVARVYTAQHRMDRGEIDAREAAGVVLGAQLTMSTPYVALNGLIAPHIGEEPSPGNATPPDLILIFDRHPIASLLCYPLARYLTRCLPIESVLSLIALIPPTPPGTNLILGTAPAEDHLSRLVARGRPGELPDARMLRAIRYVYALLANTVKYLQSGGSWRADLGSEPPRLPLAPPEIGDPHNPGGHNTLLALIHGAGATRGCAAMTSWTLDLLADRLRSMNMFTVDYSAPPEACVAQMRSLLPSMRCTVTPKPESHRAVADAALAFMREMNVKLQINSS</sequence>
<proteinExistence type="inferred from homology"/>
<keyword evidence="4" id="KW-0547">Nucleotide-binding</keyword>
<keyword evidence="8" id="KW-1185">Reference proteome</keyword>